<dbReference type="InterPro" id="IPR045464">
    <property type="entry name" value="Hrt3/FBXO9_C"/>
</dbReference>
<evidence type="ECO:0000256" key="2">
    <source>
        <dbReference type="SAM" id="MobiDB-lite"/>
    </source>
</evidence>
<dbReference type="GO" id="GO:0019005">
    <property type="term" value="C:SCF ubiquitin ligase complex"/>
    <property type="evidence" value="ECO:0007669"/>
    <property type="project" value="TreeGrafter"/>
</dbReference>
<evidence type="ECO:0000259" key="3">
    <source>
        <dbReference type="PROSITE" id="PS50181"/>
    </source>
</evidence>
<organism evidence="4 5">
    <name type="scientific">Lachnellula hyalina</name>
    <dbReference type="NCBI Taxonomy" id="1316788"/>
    <lineage>
        <taxon>Eukaryota</taxon>
        <taxon>Fungi</taxon>
        <taxon>Dikarya</taxon>
        <taxon>Ascomycota</taxon>
        <taxon>Pezizomycotina</taxon>
        <taxon>Leotiomycetes</taxon>
        <taxon>Helotiales</taxon>
        <taxon>Lachnaceae</taxon>
        <taxon>Lachnellula</taxon>
    </lineage>
</organism>
<feature type="compositionally biased region" description="Polar residues" evidence="2">
    <location>
        <begin position="147"/>
        <end position="160"/>
    </location>
</feature>
<proteinExistence type="predicted"/>
<comment type="caution">
    <text evidence="4">The sequence shown here is derived from an EMBL/GenBank/DDBJ whole genome shotgun (WGS) entry which is preliminary data.</text>
</comment>
<dbReference type="PANTHER" id="PTHR12874">
    <property type="entry name" value="F-BOX ONLY PROTEIN 48-RELATED"/>
    <property type="match status" value="1"/>
</dbReference>
<dbReference type="AlphaFoldDB" id="A0A8H8QZ06"/>
<dbReference type="InterPro" id="IPR036047">
    <property type="entry name" value="F-box-like_dom_sf"/>
</dbReference>
<feature type="compositionally biased region" description="Polar residues" evidence="2">
    <location>
        <begin position="81"/>
        <end position="90"/>
    </location>
</feature>
<dbReference type="EMBL" id="QGMH01000155">
    <property type="protein sequence ID" value="TVY23914.1"/>
    <property type="molecule type" value="Genomic_DNA"/>
</dbReference>
<evidence type="ECO:0000313" key="5">
    <source>
        <dbReference type="Proteomes" id="UP000431533"/>
    </source>
</evidence>
<feature type="region of interest" description="Disordered" evidence="2">
    <location>
        <begin position="126"/>
        <end position="165"/>
    </location>
</feature>
<dbReference type="Pfam" id="PF19270">
    <property type="entry name" value="FBO_C"/>
    <property type="match status" value="1"/>
</dbReference>
<name>A0A8H8QZ06_9HELO</name>
<dbReference type="PROSITE" id="PS50181">
    <property type="entry name" value="FBOX"/>
    <property type="match status" value="1"/>
</dbReference>
<accession>A0A8H8QZ06</accession>
<keyword evidence="5" id="KW-1185">Reference proteome</keyword>
<dbReference type="PANTHER" id="PTHR12874:SF9">
    <property type="entry name" value="F-BOX ONLY PROTEIN 48"/>
    <property type="match status" value="1"/>
</dbReference>
<evidence type="ECO:0000313" key="4">
    <source>
        <dbReference type="EMBL" id="TVY23914.1"/>
    </source>
</evidence>
<protein>
    <submittedName>
        <fullName evidence="4">F-box protein</fullName>
    </submittedName>
</protein>
<gene>
    <name evidence="4" type="primary">pof7</name>
    <name evidence="4" type="ORF">LHYA1_G007265</name>
</gene>
<dbReference type="SUPFAM" id="SSF81383">
    <property type="entry name" value="F-box domain"/>
    <property type="match status" value="1"/>
</dbReference>
<dbReference type="InterPro" id="IPR001810">
    <property type="entry name" value="F-box_dom"/>
</dbReference>
<dbReference type="GeneID" id="41987463"/>
<feature type="domain" description="F-box" evidence="3">
    <location>
        <begin position="196"/>
        <end position="246"/>
    </location>
</feature>
<evidence type="ECO:0000256" key="1">
    <source>
        <dbReference type="ARBA" id="ARBA00022786"/>
    </source>
</evidence>
<feature type="region of interest" description="Disordered" evidence="2">
    <location>
        <begin position="16"/>
        <end position="94"/>
    </location>
</feature>
<dbReference type="Proteomes" id="UP000431533">
    <property type="component" value="Unassembled WGS sequence"/>
</dbReference>
<dbReference type="GO" id="GO:0005737">
    <property type="term" value="C:cytoplasm"/>
    <property type="evidence" value="ECO:0007669"/>
    <property type="project" value="TreeGrafter"/>
</dbReference>
<dbReference type="OrthoDB" id="2117972at2759"/>
<keyword evidence="1" id="KW-0833">Ubl conjugation pathway</keyword>
<dbReference type="RefSeq" id="XP_031002702.1">
    <property type="nucleotide sequence ID" value="XM_031152195.1"/>
</dbReference>
<dbReference type="GO" id="GO:0031146">
    <property type="term" value="P:SCF-dependent proteasomal ubiquitin-dependent protein catabolic process"/>
    <property type="evidence" value="ECO:0007669"/>
    <property type="project" value="TreeGrafter"/>
</dbReference>
<sequence>MEEANPELEAFRRKWREEVSAKVQDPSKPTGPYKEPRRPRLTTQTSARRSSKTSEEHDQVESPTFSGLDAPRTFDGEAGESSKSASNEPQSALEHYEKAVERENQGSLGDSLNLYRKAFRMDHRVDQKYKNKHFPPSSFVPKPTNPNPSNASVTVPSTAHHSLDGPPQSLKELIASFSGLTIESAPPAVEGTPTLPCPLAELPDELAIHIFKEVAIRDVGSFVRLAQVCKRIAYLVLTEEQIWKRICVGSEVGFGVMHYSWQREVLGGPLQEDHILDPGDSEDEEAPMPLSKEAITDVLLPAYSSSWQQMFRFRPRIRFNGCYISTVNYIRPGQGTISHVTWHNPVHIVTYYRYLRFFRDGTVISLLTTEEPADVVHHLTKELQDTHRGGGSAYLPSIVMQNALRGRWRLSTVADNPDADLKDAEGILFVETEGVNQKYTYRMKLSLGSSGKGARNNKLVWQGFWSYNLLTDDTGEFTLRNDKAFFFSRVKSYGSGA</sequence>
<reference evidence="4 5" key="1">
    <citation type="submission" date="2018-05" db="EMBL/GenBank/DDBJ databases">
        <title>Genome sequencing and assembly of the regulated plant pathogen Lachnellula willkommii and related sister species for the development of diagnostic species identification markers.</title>
        <authorList>
            <person name="Giroux E."/>
            <person name="Bilodeau G."/>
        </authorList>
    </citation>
    <scope>NUCLEOTIDE SEQUENCE [LARGE SCALE GENOMIC DNA]</scope>
    <source>
        <strain evidence="4 5">CBS 185.66</strain>
    </source>
</reference>
<dbReference type="Gene3D" id="1.20.1280.50">
    <property type="match status" value="1"/>
</dbReference>
<dbReference type="Pfam" id="PF12937">
    <property type="entry name" value="F-box-like"/>
    <property type="match status" value="1"/>
</dbReference>